<dbReference type="InterPro" id="IPR049898">
    <property type="entry name" value="MARR_BRCT_CHROMO"/>
</dbReference>
<keyword evidence="7" id="KW-1185">Reference proteome</keyword>
<sequence length="1067" mass="118594">MDRNVEMFMQIQKSLVQNKCMTLPQVYIDEDVDLKLASKLKDIVKRHQGNVVDDMENATHIIYLAPPTLAEGEEYLRPILKRDRSVSVHWWYYPDSYDTWVSTTDVPWEPEKYTEEEGTKKVNAKWLLDLDEFNEWMNEEDYEVIEDDEGVECIGPASGKTSRKAYKPYGDEVSPSPKTEKGGRGAAKKRRRSPSPVADPKRKRKAGRSPALGSSKRRGTKEEEDDLTKEMENPPSVPAVEEVQLPKSATNTRSYKDSESQPVKGGTVAEIGEPKDESQDNNKQPQEEEEPMEEAPEVEEKPKTPVQIIQEDNVTEQTHHIIIPSYAGWFDYNSVHAIERRGLPEFFNTKNKSKTSEVVHAFLEQWGLINYQVDSESKVAPMGPPPTSHFMVMADTPAGITPLQPLKSQQVRAKSMGRNDLSKTGSSNVAKEWTDQETLLLLEGLEMYKDDWNKSLNMWAAELKTNASCTSYDYRLKILSWKTGPLANQPIPFSKSGNPLMSTVAFLAAAVDPRVASAAARAAIDEFTKMKGEVPSSLLDTHIKRVEETAKAGNVSHNYMLGVSGIAGTTPSESSKAASENKEKLAAAVAAATAAAAAVVAAEEENKESEKEKTEESTKPETIEKVCGSIESHSDVMVVQPLTHTPLPTPPPAAEENKESEKEKTEESTKPETVEKVSRKKRRGRPRGQPRIQGGEDGEESMDTSADPATSEKDAEGETAEEEKKMDTTEEKEKQDESEEEAKEKTSEEKEGDTKEGDEDGEEQKEKEEKAPSPPKEKPEKVKEHEETLKEGNMATAAAAALAAAAVKAKHLAAVEERKIKSLVALLVETQMKKLEIKLRHFEELETIMDKEREALEYQRQQLLADRQQFHQEQLRVAEMRARQHAQTVAAMQSQQAQRLQEAGDAPAPPAGAVEPQQGPTASSADPPPEEDKDKEEVKEDAAPIEEEKMEDTPVEEKIEKTPEEEKPSDPPVTDETDKPEEALEEKKEEHGEEKAKEEVEGAVEEPTPPPPPPVEQEEPAEVKVPHTDPEEPKKEEPAPVPVPPEAEKSEEQTVGVGDSGEQMDTS</sequence>
<comment type="caution">
    <text evidence="6">The sequence shown here is derived from an EMBL/GenBank/DDBJ whole genome shotgun (WGS) entry which is preliminary data.</text>
</comment>
<reference evidence="6 7" key="1">
    <citation type="journal article" date="2017" name="PLoS Biol.">
        <title>The sea cucumber genome provides insights into morphological evolution and visceral regeneration.</title>
        <authorList>
            <person name="Zhang X."/>
            <person name="Sun L."/>
            <person name="Yuan J."/>
            <person name="Sun Y."/>
            <person name="Gao Y."/>
            <person name="Zhang L."/>
            <person name="Li S."/>
            <person name="Dai H."/>
            <person name="Hamel J.F."/>
            <person name="Liu C."/>
            <person name="Yu Y."/>
            <person name="Liu S."/>
            <person name="Lin W."/>
            <person name="Guo K."/>
            <person name="Jin S."/>
            <person name="Xu P."/>
            <person name="Storey K.B."/>
            <person name="Huan P."/>
            <person name="Zhang T."/>
            <person name="Zhou Y."/>
            <person name="Zhang J."/>
            <person name="Lin C."/>
            <person name="Li X."/>
            <person name="Xing L."/>
            <person name="Huo D."/>
            <person name="Sun M."/>
            <person name="Wang L."/>
            <person name="Mercier A."/>
            <person name="Li F."/>
            <person name="Yang H."/>
            <person name="Xiang J."/>
        </authorList>
    </citation>
    <scope>NUCLEOTIDE SEQUENCE [LARGE SCALE GENOMIC DNA]</scope>
    <source>
        <strain evidence="6">Shaxun</strain>
        <tissue evidence="6">Muscle</tissue>
    </source>
</reference>
<feature type="compositionally biased region" description="Basic and acidic residues" evidence="3">
    <location>
        <begin position="930"/>
        <end position="942"/>
    </location>
</feature>
<dbReference type="OrthoDB" id="118550at2759"/>
<evidence type="ECO:0000256" key="3">
    <source>
        <dbReference type="SAM" id="MobiDB-lite"/>
    </source>
</evidence>
<protein>
    <submittedName>
        <fullName evidence="6">Putative SWI/SNF complex subunit SMARCC2 isoform X4</fullName>
    </submittedName>
</protein>
<feature type="compositionally biased region" description="Basic and acidic residues" evidence="3">
    <location>
        <begin position="1021"/>
        <end position="1038"/>
    </location>
</feature>
<feature type="compositionally biased region" description="Basic and acidic residues" evidence="3">
    <location>
        <begin position="764"/>
        <end position="790"/>
    </location>
</feature>
<dbReference type="InterPro" id="IPR036388">
    <property type="entry name" value="WH-like_DNA-bd_sf"/>
</dbReference>
<feature type="compositionally biased region" description="Basic and acidic residues" evidence="3">
    <location>
        <begin position="710"/>
        <end position="735"/>
    </location>
</feature>
<dbReference type="PROSITE" id="PS51293">
    <property type="entry name" value="SANT"/>
    <property type="match status" value="1"/>
</dbReference>
<dbReference type="InterPro" id="IPR032448">
    <property type="entry name" value="SWIRM-assoc"/>
</dbReference>
<dbReference type="InterPro" id="IPR032451">
    <property type="entry name" value="SMARCC_C"/>
</dbReference>
<dbReference type="Proteomes" id="UP000230750">
    <property type="component" value="Unassembled WGS sequence"/>
</dbReference>
<dbReference type="PROSITE" id="PS52032">
    <property type="entry name" value="MARR_BRCT_CHROMO"/>
    <property type="match status" value="1"/>
</dbReference>
<gene>
    <name evidence="6" type="ORF">BSL78_08770</name>
</gene>
<evidence type="ECO:0000313" key="6">
    <source>
        <dbReference type="EMBL" id="PIK54342.1"/>
    </source>
</evidence>
<feature type="region of interest" description="Disordered" evidence="3">
    <location>
        <begin position="882"/>
        <end position="1067"/>
    </location>
</feature>
<feature type="compositionally biased region" description="Basic residues" evidence="3">
    <location>
        <begin position="678"/>
        <end position="688"/>
    </location>
</feature>
<dbReference type="GO" id="GO:0045202">
    <property type="term" value="C:synapse"/>
    <property type="evidence" value="ECO:0007669"/>
    <property type="project" value="TreeGrafter"/>
</dbReference>
<dbReference type="InterPro" id="IPR009057">
    <property type="entry name" value="Homeodomain-like_sf"/>
</dbReference>
<evidence type="ECO:0000259" key="4">
    <source>
        <dbReference type="PROSITE" id="PS51293"/>
    </source>
</evidence>
<evidence type="ECO:0000259" key="5">
    <source>
        <dbReference type="PROSITE" id="PS52032"/>
    </source>
</evidence>
<dbReference type="Gene3D" id="3.40.50.10190">
    <property type="entry name" value="BRCT domain"/>
    <property type="match status" value="1"/>
</dbReference>
<accession>A0A2G8L282</accession>
<dbReference type="SUPFAM" id="SSF46689">
    <property type="entry name" value="Homeodomain-like"/>
    <property type="match status" value="1"/>
</dbReference>
<feature type="compositionally biased region" description="Basic and acidic residues" evidence="3">
    <location>
        <begin position="608"/>
        <end position="624"/>
    </location>
</feature>
<dbReference type="Pfam" id="PF16498">
    <property type="entry name" value="SWIRM-assoc_3"/>
    <property type="match status" value="1"/>
</dbReference>
<evidence type="ECO:0000313" key="7">
    <source>
        <dbReference type="Proteomes" id="UP000230750"/>
    </source>
</evidence>
<feature type="compositionally biased region" description="Low complexity" evidence="3">
    <location>
        <begin position="901"/>
        <end position="920"/>
    </location>
</feature>
<dbReference type="AlphaFoldDB" id="A0A2G8L282"/>
<feature type="compositionally biased region" description="Basic and acidic residues" evidence="3">
    <location>
        <begin position="951"/>
        <end position="969"/>
    </location>
</feature>
<dbReference type="GO" id="GO:0032991">
    <property type="term" value="C:protein-containing complex"/>
    <property type="evidence" value="ECO:0007669"/>
    <property type="project" value="UniProtKB-ARBA"/>
</dbReference>
<dbReference type="InterPro" id="IPR017884">
    <property type="entry name" value="SANT_dom"/>
</dbReference>
<dbReference type="EMBL" id="MRZV01000253">
    <property type="protein sequence ID" value="PIK54342.1"/>
    <property type="molecule type" value="Genomic_DNA"/>
</dbReference>
<feature type="domain" description="Chromo" evidence="5">
    <location>
        <begin position="1"/>
        <end position="165"/>
    </location>
</feature>
<feature type="coiled-coil region" evidence="2">
    <location>
        <begin position="842"/>
        <end position="873"/>
    </location>
</feature>
<dbReference type="InterPro" id="IPR036420">
    <property type="entry name" value="BRCT_dom_sf"/>
</dbReference>
<dbReference type="PANTHER" id="PTHR15381:SF1">
    <property type="entry name" value="CHONDROITIN SULFATE PROTEOGLYCAN 5"/>
    <property type="match status" value="1"/>
</dbReference>
<dbReference type="Gene3D" id="1.10.10.10">
    <property type="entry name" value="Winged helix-like DNA-binding domain superfamily/Winged helix DNA-binding domain"/>
    <property type="match status" value="1"/>
</dbReference>
<feature type="region of interest" description="Disordered" evidence="3">
    <location>
        <begin position="601"/>
        <end position="625"/>
    </location>
</feature>
<dbReference type="STRING" id="307972.A0A2G8L282"/>
<evidence type="ECO:0000256" key="2">
    <source>
        <dbReference type="SAM" id="Coils"/>
    </source>
</evidence>
<feature type="region of interest" description="Disordered" evidence="3">
    <location>
        <begin position="640"/>
        <end position="793"/>
    </location>
</feature>
<name>A0A2G8L282_STIJA</name>
<keyword evidence="2" id="KW-0175">Coiled coil</keyword>
<dbReference type="GO" id="GO:0000785">
    <property type="term" value="C:chromatin"/>
    <property type="evidence" value="ECO:0007669"/>
    <property type="project" value="UniProtKB-ARBA"/>
</dbReference>
<dbReference type="GO" id="GO:0010468">
    <property type="term" value="P:regulation of gene expression"/>
    <property type="evidence" value="ECO:0007669"/>
    <property type="project" value="UniProtKB-ARBA"/>
</dbReference>
<dbReference type="GO" id="GO:0006325">
    <property type="term" value="P:chromatin organization"/>
    <property type="evidence" value="ECO:0007669"/>
    <property type="project" value="UniProtKB-KW"/>
</dbReference>
<feature type="compositionally biased region" description="Basic and acidic residues" evidence="3">
    <location>
        <begin position="742"/>
        <end position="755"/>
    </location>
</feature>
<feature type="compositionally biased region" description="Acidic residues" evidence="3">
    <location>
        <begin position="287"/>
        <end position="297"/>
    </location>
</feature>
<feature type="compositionally biased region" description="Polar residues" evidence="3">
    <location>
        <begin position="885"/>
        <end position="899"/>
    </location>
</feature>
<evidence type="ECO:0000256" key="1">
    <source>
        <dbReference type="ARBA" id="ARBA00022853"/>
    </source>
</evidence>
<dbReference type="Pfam" id="PF16495">
    <property type="entry name" value="SWIRM-assoc_1"/>
    <property type="match status" value="1"/>
</dbReference>
<dbReference type="PANTHER" id="PTHR15381">
    <property type="entry name" value="CHONDROITIN SULFATE PROTEOGLYCAN 5 -RELATED"/>
    <property type="match status" value="1"/>
</dbReference>
<feature type="region of interest" description="Disordered" evidence="3">
    <location>
        <begin position="152"/>
        <end position="305"/>
    </location>
</feature>
<dbReference type="GO" id="GO:0048858">
    <property type="term" value="P:cell projection morphogenesis"/>
    <property type="evidence" value="ECO:0007669"/>
    <property type="project" value="TreeGrafter"/>
</dbReference>
<feature type="compositionally biased region" description="Basic and acidic residues" evidence="3">
    <location>
        <begin position="976"/>
        <end position="1000"/>
    </location>
</feature>
<feature type="domain" description="SANT" evidence="4">
    <location>
        <begin position="428"/>
        <end position="454"/>
    </location>
</feature>
<proteinExistence type="predicted"/>
<keyword evidence="1" id="KW-0156">Chromatin regulator</keyword>
<dbReference type="SUPFAM" id="SSF52113">
    <property type="entry name" value="BRCT domain"/>
    <property type="match status" value="1"/>
</dbReference>
<organism evidence="6 7">
    <name type="scientific">Stichopus japonicus</name>
    <name type="common">Sea cucumber</name>
    <dbReference type="NCBI Taxonomy" id="307972"/>
    <lineage>
        <taxon>Eukaryota</taxon>
        <taxon>Metazoa</taxon>
        <taxon>Echinodermata</taxon>
        <taxon>Eleutherozoa</taxon>
        <taxon>Echinozoa</taxon>
        <taxon>Holothuroidea</taxon>
        <taxon>Aspidochirotacea</taxon>
        <taxon>Aspidochirotida</taxon>
        <taxon>Stichopodidae</taxon>
        <taxon>Apostichopus</taxon>
    </lineage>
</organism>
<feature type="compositionally biased region" description="Basic and acidic residues" evidence="3">
    <location>
        <begin position="655"/>
        <end position="677"/>
    </location>
</feature>